<dbReference type="InterPro" id="IPR016305">
    <property type="entry name" value="Mannose-6-P_Isomerase"/>
</dbReference>
<dbReference type="PANTHER" id="PTHR10309">
    <property type="entry name" value="MANNOSE-6-PHOSPHATE ISOMERASE"/>
    <property type="match status" value="1"/>
</dbReference>
<dbReference type="STRING" id="158189.SpiBuddy_0582"/>
<dbReference type="CDD" id="cd07011">
    <property type="entry name" value="cupin_PMI_type_I_N"/>
    <property type="match status" value="1"/>
</dbReference>
<dbReference type="GO" id="GO:0009298">
    <property type="term" value="P:GDP-mannose biosynthetic process"/>
    <property type="evidence" value="ECO:0007669"/>
    <property type="project" value="InterPro"/>
</dbReference>
<dbReference type="Pfam" id="PF20511">
    <property type="entry name" value="PMI_typeI_cat"/>
    <property type="match status" value="1"/>
</dbReference>
<dbReference type="Gene3D" id="2.60.120.10">
    <property type="entry name" value="Jelly Rolls"/>
    <property type="match status" value="2"/>
</dbReference>
<dbReference type="PIRSF" id="PIRSF001480">
    <property type="entry name" value="Mannose-6-phosphate_isomerase"/>
    <property type="match status" value="1"/>
</dbReference>
<feature type="domain" description="Phosphomannose isomerase type I catalytic" evidence="9">
    <location>
        <begin position="5"/>
        <end position="141"/>
    </location>
</feature>
<dbReference type="RefSeq" id="WP_013606268.1">
    <property type="nucleotide sequence ID" value="NC_015152.1"/>
</dbReference>
<evidence type="ECO:0000256" key="3">
    <source>
        <dbReference type="ARBA" id="ARBA00011956"/>
    </source>
</evidence>
<comment type="catalytic activity">
    <reaction evidence="1">
        <text>D-mannose 6-phosphate = D-fructose 6-phosphate</text>
        <dbReference type="Rhea" id="RHEA:12356"/>
        <dbReference type="ChEBI" id="CHEBI:58735"/>
        <dbReference type="ChEBI" id="CHEBI:61527"/>
        <dbReference type="EC" id="5.3.1.8"/>
    </reaction>
</comment>
<dbReference type="InterPro" id="IPR014710">
    <property type="entry name" value="RmlC-like_jellyroll"/>
</dbReference>
<evidence type="ECO:0000256" key="1">
    <source>
        <dbReference type="ARBA" id="ARBA00000757"/>
    </source>
</evidence>
<reference evidence="11" key="1">
    <citation type="submission" date="2011-02" db="EMBL/GenBank/DDBJ databases">
        <title>Complete sequence of Spirochaeta sp. Buddy.</title>
        <authorList>
            <person name="Lucas S."/>
            <person name="Copeland A."/>
            <person name="Lapidus A."/>
            <person name="Cheng J.-F."/>
            <person name="Goodwin L."/>
            <person name="Pitluck S."/>
            <person name="Zeytun A."/>
            <person name="Detter J.C."/>
            <person name="Han C."/>
            <person name="Tapia R."/>
            <person name="Land M."/>
            <person name="Hauser L."/>
            <person name="Kyrpides N."/>
            <person name="Ivanova N."/>
            <person name="Mikhailova N."/>
            <person name="Pagani I."/>
            <person name="Ritalahti K.M."/>
            <person name="Loeffler F.E."/>
            <person name="Woyke T."/>
        </authorList>
    </citation>
    <scope>NUCLEOTIDE SEQUENCE [LARGE SCALE GENOMIC DNA]</scope>
    <source>
        <strain evidence="11">ATCC BAA-1886 / DSM 22777 / Buddy</strain>
    </source>
</reference>
<dbReference type="PANTHER" id="PTHR10309:SF0">
    <property type="entry name" value="MANNOSE-6-PHOSPHATE ISOMERASE"/>
    <property type="match status" value="1"/>
</dbReference>
<feature type="binding site" evidence="8">
    <location>
        <position position="255"/>
    </location>
    <ligand>
        <name>Zn(2+)</name>
        <dbReference type="ChEBI" id="CHEBI:29105"/>
    </ligand>
</feature>
<dbReference type="InterPro" id="IPR011051">
    <property type="entry name" value="RmlC_Cupin_sf"/>
</dbReference>
<evidence type="ECO:0000256" key="4">
    <source>
        <dbReference type="ARBA" id="ARBA00022723"/>
    </source>
</evidence>
<dbReference type="KEGG" id="sbu:SpiBuddy_0582"/>
<organism evidence="10 11">
    <name type="scientific">Sphaerochaeta globosa (strain ATCC BAA-1886 / DSM 22777 / Buddy)</name>
    <name type="common">Spirochaeta sp. (strain Buddy)</name>
    <dbReference type="NCBI Taxonomy" id="158189"/>
    <lineage>
        <taxon>Bacteria</taxon>
        <taxon>Pseudomonadati</taxon>
        <taxon>Spirochaetota</taxon>
        <taxon>Spirochaetia</taxon>
        <taxon>Spirochaetales</taxon>
        <taxon>Sphaerochaetaceae</taxon>
        <taxon>Sphaerochaeta</taxon>
    </lineage>
</organism>
<evidence type="ECO:0000313" key="10">
    <source>
        <dbReference type="EMBL" id="ADY12415.1"/>
    </source>
</evidence>
<keyword evidence="4 8" id="KW-0479">Metal-binding</keyword>
<dbReference type="GO" id="GO:0008270">
    <property type="term" value="F:zinc ion binding"/>
    <property type="evidence" value="ECO:0007669"/>
    <property type="project" value="InterPro"/>
</dbReference>
<keyword evidence="6 10" id="KW-0413">Isomerase</keyword>
<dbReference type="PRINTS" id="PR00714">
    <property type="entry name" value="MAN6PISMRASE"/>
</dbReference>
<evidence type="ECO:0000256" key="2">
    <source>
        <dbReference type="ARBA" id="ARBA00010772"/>
    </source>
</evidence>
<dbReference type="Proteomes" id="UP000008466">
    <property type="component" value="Chromosome"/>
</dbReference>
<feature type="binding site" evidence="8">
    <location>
        <position position="90"/>
    </location>
    <ligand>
        <name>Zn(2+)</name>
        <dbReference type="ChEBI" id="CHEBI:29105"/>
    </ligand>
</feature>
<name>F0RXZ1_SPHGB</name>
<proteinExistence type="inferred from homology"/>
<dbReference type="Gene3D" id="1.10.441.10">
    <property type="entry name" value="Phosphomannose Isomerase, domain 2"/>
    <property type="match status" value="1"/>
</dbReference>
<comment type="similarity">
    <text evidence="2">Belongs to the mannose-6-phosphate isomerase type 1 family.</text>
</comment>
<protein>
    <recommendedName>
        <fullName evidence="3">mannose-6-phosphate isomerase</fullName>
        <ecNumber evidence="3">5.3.1.8</ecNumber>
    </recommendedName>
</protein>
<keyword evidence="11" id="KW-1185">Reference proteome</keyword>
<dbReference type="InterPro" id="IPR046457">
    <property type="entry name" value="PMI_typeI_cat"/>
</dbReference>
<dbReference type="EC" id="5.3.1.8" evidence="3"/>
<evidence type="ECO:0000256" key="5">
    <source>
        <dbReference type="ARBA" id="ARBA00022833"/>
    </source>
</evidence>
<feature type="active site" evidence="7">
    <location>
        <position position="274"/>
    </location>
</feature>
<gene>
    <name evidence="10" type="ordered locus">SpiBuddy_0582</name>
</gene>
<evidence type="ECO:0000313" key="11">
    <source>
        <dbReference type="Proteomes" id="UP000008466"/>
    </source>
</evidence>
<dbReference type="HOGENOM" id="CLU_026967_1_1_12"/>
<dbReference type="GO" id="GO:0005829">
    <property type="term" value="C:cytosol"/>
    <property type="evidence" value="ECO:0007669"/>
    <property type="project" value="TreeGrafter"/>
</dbReference>
<accession>F0RXZ1</accession>
<evidence type="ECO:0000259" key="9">
    <source>
        <dbReference type="Pfam" id="PF20511"/>
    </source>
</evidence>
<dbReference type="GO" id="GO:0004476">
    <property type="term" value="F:mannose-6-phosphate isomerase activity"/>
    <property type="evidence" value="ECO:0007669"/>
    <property type="project" value="UniProtKB-EC"/>
</dbReference>
<comment type="cofactor">
    <cofactor evidence="8">
        <name>Zn(2+)</name>
        <dbReference type="ChEBI" id="CHEBI:29105"/>
    </cofactor>
    <text evidence="8">Binds 1 zinc ion per subunit.</text>
</comment>
<dbReference type="SUPFAM" id="SSF51182">
    <property type="entry name" value="RmlC-like cupins"/>
    <property type="match status" value="1"/>
</dbReference>
<sequence>MDAVRISAQLKDFPWGGLSFLQSLVQRPDRLGVPIGELWMGVHPNAPSTVLETGEELASFLAGNPRFLGNLQEFPFLFKVMAIERPLSIQCHPDSAQARSGWEKEAEKRTVLDRSVWNYQDANPKAEMLVALTKTTAMCGFLSKEQMQHNLREVLPESYERLLSSCENEEDPVRSFVQTLYRLDKQELQVVVTEYAQALAKQKVISYPPFVTPLEIARQALDLYGADPGVFAPYLLQVINLMPGEGIFLKPGIVHAYVKGNGIELMNNSDNILRAGLTDKHVDYEELFSIMNTSYVKVHQIPTLQQKGKYSYETDDPFFELARFEKGRYEEENGTVSVLLCIEGNTKVTNGEQSRSFKKGECLLLGASLDTYHLEVDGCVYRASYPTKR</sequence>
<keyword evidence="5 8" id="KW-0862">Zinc</keyword>
<feature type="binding site" evidence="8">
    <location>
        <position position="127"/>
    </location>
    <ligand>
        <name>Zn(2+)</name>
        <dbReference type="ChEBI" id="CHEBI:29105"/>
    </ligand>
</feature>
<dbReference type="OrthoDB" id="9792649at2"/>
<evidence type="ECO:0000256" key="8">
    <source>
        <dbReference type="PIRSR" id="PIRSR001480-2"/>
    </source>
</evidence>
<dbReference type="AlphaFoldDB" id="F0RXZ1"/>
<dbReference type="GO" id="GO:0005975">
    <property type="term" value="P:carbohydrate metabolic process"/>
    <property type="evidence" value="ECO:0007669"/>
    <property type="project" value="InterPro"/>
</dbReference>
<evidence type="ECO:0000256" key="7">
    <source>
        <dbReference type="PIRSR" id="PIRSR001480-1"/>
    </source>
</evidence>
<dbReference type="EMBL" id="CP002541">
    <property type="protein sequence ID" value="ADY12415.1"/>
    <property type="molecule type" value="Genomic_DNA"/>
</dbReference>
<dbReference type="InterPro" id="IPR001250">
    <property type="entry name" value="Man6P_Isoase-1"/>
</dbReference>
<dbReference type="NCBIfam" id="TIGR00218">
    <property type="entry name" value="manA"/>
    <property type="match status" value="1"/>
</dbReference>
<feature type="binding site" evidence="8">
    <location>
        <position position="92"/>
    </location>
    <ligand>
        <name>Zn(2+)</name>
        <dbReference type="ChEBI" id="CHEBI:29105"/>
    </ligand>
</feature>
<evidence type="ECO:0000256" key="6">
    <source>
        <dbReference type="ARBA" id="ARBA00023235"/>
    </source>
</evidence>
<dbReference type="eggNOG" id="COG1482">
    <property type="taxonomic scope" value="Bacteria"/>
</dbReference>